<dbReference type="PANTHER" id="PTHR30532">
    <property type="entry name" value="IRON III DICITRATE-BINDING PERIPLASMIC PROTEIN"/>
    <property type="match status" value="1"/>
</dbReference>
<dbReference type="PROSITE" id="PS50983">
    <property type="entry name" value="FE_B12_PBP"/>
    <property type="match status" value="1"/>
</dbReference>
<comment type="similarity">
    <text evidence="2">Belongs to the bacterial solute-binding protein 8 family.</text>
</comment>
<comment type="caution">
    <text evidence="6">The sequence shown here is derived from an EMBL/GenBank/DDBJ whole genome shotgun (WGS) entry which is preliminary data.</text>
</comment>
<evidence type="ECO:0000313" key="7">
    <source>
        <dbReference type="Proteomes" id="UP000587462"/>
    </source>
</evidence>
<dbReference type="InterPro" id="IPR006311">
    <property type="entry name" value="TAT_signal"/>
</dbReference>
<dbReference type="Gene3D" id="3.40.50.1980">
    <property type="entry name" value="Nitrogenase molybdenum iron protein domain"/>
    <property type="match status" value="2"/>
</dbReference>
<keyword evidence="7" id="KW-1185">Reference proteome</keyword>
<evidence type="ECO:0000256" key="3">
    <source>
        <dbReference type="ARBA" id="ARBA00022448"/>
    </source>
</evidence>
<proteinExistence type="inferred from homology"/>
<keyword evidence="3" id="KW-0813">Transport</keyword>
<evidence type="ECO:0000256" key="1">
    <source>
        <dbReference type="ARBA" id="ARBA00004196"/>
    </source>
</evidence>
<name>A0A7Y7B6Z7_STRMO</name>
<protein>
    <submittedName>
        <fullName evidence="6">ABC transporter substrate-binding protein</fullName>
    </submittedName>
</protein>
<dbReference type="EMBL" id="JABBXF010000047">
    <property type="protein sequence ID" value="NVK80188.1"/>
    <property type="molecule type" value="Genomic_DNA"/>
</dbReference>
<dbReference type="InterPro" id="IPR051313">
    <property type="entry name" value="Bact_iron-sidero_bind"/>
</dbReference>
<dbReference type="AlphaFoldDB" id="A0A7Y7B6Z7"/>
<sequence>MPHNSPTRLSRRGLLTAGGVAAFGALLTACGGSGGSGSSAKEGDGGGSWSFTDDRKKKVTAKSAPKRIVAFTGTAAALVDFGLDKEIVGVFGETKDKDGKAVPQAGDLNVDKVTVLGNAWGEFSIEKYAALRPELLVTHMFNEGALWYVPDESKDKILGLAPSAAIRTARVPMTEPIRRYAELAESLGADLKAKKVTDAKARFEAAAETLRKAAKASGGLKVMAASASPDLLYVSNPKSNSDLMYFAELGVDLVVPEKLDEGGYFEGLSWENAGKYKADLILLDNRDGQLQPKALADKPAWAELPAVKANQITPWDSVPRFSYAGAAPLLENLAKAIQDAKKVS</sequence>
<evidence type="ECO:0000313" key="6">
    <source>
        <dbReference type="EMBL" id="NVK80188.1"/>
    </source>
</evidence>
<dbReference type="RefSeq" id="WP_171083882.1">
    <property type="nucleotide sequence ID" value="NZ_BNBU01000004.1"/>
</dbReference>
<feature type="domain" description="Fe/B12 periplasmic-binding" evidence="5">
    <location>
        <begin position="66"/>
        <end position="344"/>
    </location>
</feature>
<dbReference type="SUPFAM" id="SSF53807">
    <property type="entry name" value="Helical backbone' metal receptor"/>
    <property type="match status" value="1"/>
</dbReference>
<organism evidence="6 7">
    <name type="scientific">Streptomyces morookaense</name>
    <name type="common">Streptoverticillium morookaense</name>
    <dbReference type="NCBI Taxonomy" id="1970"/>
    <lineage>
        <taxon>Bacteria</taxon>
        <taxon>Bacillati</taxon>
        <taxon>Actinomycetota</taxon>
        <taxon>Actinomycetes</taxon>
        <taxon>Kitasatosporales</taxon>
        <taxon>Streptomycetaceae</taxon>
        <taxon>Streptomyces</taxon>
    </lineage>
</organism>
<dbReference type="InterPro" id="IPR002491">
    <property type="entry name" value="ABC_transptr_periplasmic_BD"/>
</dbReference>
<evidence type="ECO:0000256" key="2">
    <source>
        <dbReference type="ARBA" id="ARBA00008814"/>
    </source>
</evidence>
<reference evidence="6 7" key="1">
    <citation type="submission" date="2020-04" db="EMBL/GenBank/DDBJ databases">
        <title>Draft Genome Sequence of Streptomyces morookaense DSM 40503, an 8-azaguanine-producing strain.</title>
        <authorList>
            <person name="Qi J."/>
            <person name="Gao J.-M."/>
        </authorList>
    </citation>
    <scope>NUCLEOTIDE SEQUENCE [LARGE SCALE GENOMIC DNA]</scope>
    <source>
        <strain evidence="6 7">DSM 40503</strain>
    </source>
</reference>
<evidence type="ECO:0000256" key="4">
    <source>
        <dbReference type="ARBA" id="ARBA00022729"/>
    </source>
</evidence>
<keyword evidence="4" id="KW-0732">Signal</keyword>
<dbReference type="Proteomes" id="UP000587462">
    <property type="component" value="Unassembled WGS sequence"/>
</dbReference>
<accession>A0A7Y7B6Z7</accession>
<evidence type="ECO:0000259" key="5">
    <source>
        <dbReference type="PROSITE" id="PS50983"/>
    </source>
</evidence>
<dbReference type="PROSITE" id="PS51318">
    <property type="entry name" value="TAT"/>
    <property type="match status" value="1"/>
</dbReference>
<dbReference type="Pfam" id="PF01497">
    <property type="entry name" value="Peripla_BP_2"/>
    <property type="match status" value="1"/>
</dbReference>
<dbReference type="PANTHER" id="PTHR30532:SF24">
    <property type="entry name" value="FERRIC ENTEROBACTIN-BINDING PERIPLASMIC PROTEIN FEPB"/>
    <property type="match status" value="1"/>
</dbReference>
<gene>
    <name evidence="6" type="ORF">HG542_21345</name>
</gene>
<dbReference type="GO" id="GO:0030288">
    <property type="term" value="C:outer membrane-bounded periplasmic space"/>
    <property type="evidence" value="ECO:0007669"/>
    <property type="project" value="TreeGrafter"/>
</dbReference>
<comment type="subcellular location">
    <subcellularLocation>
        <location evidence="1">Cell envelope</location>
    </subcellularLocation>
</comment>
<dbReference type="GO" id="GO:1901678">
    <property type="term" value="P:iron coordination entity transport"/>
    <property type="evidence" value="ECO:0007669"/>
    <property type="project" value="UniProtKB-ARBA"/>
</dbReference>